<dbReference type="CDD" id="cd00051">
    <property type="entry name" value="EFh"/>
    <property type="match status" value="1"/>
</dbReference>
<dbReference type="PROSITE" id="PS50096">
    <property type="entry name" value="IQ"/>
    <property type="match status" value="1"/>
</dbReference>
<dbReference type="Pfam" id="PF13202">
    <property type="entry name" value="EF-hand_5"/>
    <property type="match status" value="1"/>
</dbReference>
<feature type="region of interest" description="Disordered" evidence="1">
    <location>
        <begin position="1"/>
        <end position="41"/>
    </location>
</feature>
<gene>
    <name evidence="3" type="ORF">CBRE1094_LOCUS23922</name>
</gene>
<dbReference type="AlphaFoldDB" id="A0A7S2GZQ1"/>
<organism evidence="3">
    <name type="scientific">Haptolina brevifila</name>
    <dbReference type="NCBI Taxonomy" id="156173"/>
    <lineage>
        <taxon>Eukaryota</taxon>
        <taxon>Haptista</taxon>
        <taxon>Haptophyta</taxon>
        <taxon>Prymnesiophyceae</taxon>
        <taxon>Prymnesiales</taxon>
        <taxon>Prymnesiaceae</taxon>
        <taxon>Haptolina</taxon>
    </lineage>
</organism>
<dbReference type="Gene3D" id="1.10.238.10">
    <property type="entry name" value="EF-hand"/>
    <property type="match status" value="1"/>
</dbReference>
<dbReference type="PROSITE" id="PS50222">
    <property type="entry name" value="EF_HAND_2"/>
    <property type="match status" value="2"/>
</dbReference>
<proteinExistence type="predicted"/>
<dbReference type="GO" id="GO:0005509">
    <property type="term" value="F:calcium ion binding"/>
    <property type="evidence" value="ECO:0007669"/>
    <property type="project" value="InterPro"/>
</dbReference>
<dbReference type="Pfam" id="PF13833">
    <property type="entry name" value="EF-hand_8"/>
    <property type="match status" value="1"/>
</dbReference>
<evidence type="ECO:0000259" key="2">
    <source>
        <dbReference type="PROSITE" id="PS50222"/>
    </source>
</evidence>
<dbReference type="SUPFAM" id="SSF47473">
    <property type="entry name" value="EF-hand"/>
    <property type="match status" value="1"/>
</dbReference>
<evidence type="ECO:0000313" key="3">
    <source>
        <dbReference type="EMBL" id="CAD9476251.1"/>
    </source>
</evidence>
<dbReference type="InterPro" id="IPR011992">
    <property type="entry name" value="EF-hand-dom_pair"/>
</dbReference>
<dbReference type="SMART" id="SM00054">
    <property type="entry name" value="EFh"/>
    <property type="match status" value="2"/>
</dbReference>
<dbReference type="EMBL" id="HBGU01043926">
    <property type="protein sequence ID" value="CAD9476251.1"/>
    <property type="molecule type" value="Transcribed_RNA"/>
</dbReference>
<feature type="domain" description="EF-hand" evidence="2">
    <location>
        <begin position="209"/>
        <end position="239"/>
    </location>
</feature>
<sequence length="298" mass="32982">MGLFTPKKSRENSSSKKGKQARFDEQTHNEQDVKEKEEREAAKKIEAMARGRQARLIVEGKAKNTRFNEVVPSERSLKRAVSFGSGIAVGISAGPVSLSPLEDVMALLKQCTEKCIPSAKSSPGEDGEEEEEVPLRPSKLAAANAEAPARHSGADKELLKFPSNKKPLSPVLNEQVEALFKAMDFDGDGTITFQEARKFWGSNFSKVNAQAMFNEVDDDINGSITYEEWIDFWRNVVAQPEYSEEDVVEELMSIKAGGSWVDWNDGRETGETPLTLAIKAEKNQIAEKSVEQAKELQS</sequence>
<evidence type="ECO:0000256" key="1">
    <source>
        <dbReference type="SAM" id="MobiDB-lite"/>
    </source>
</evidence>
<feature type="compositionally biased region" description="Basic and acidic residues" evidence="1">
    <location>
        <begin position="148"/>
        <end position="159"/>
    </location>
</feature>
<feature type="compositionally biased region" description="Basic and acidic residues" evidence="1">
    <location>
        <begin position="21"/>
        <end position="41"/>
    </location>
</feature>
<accession>A0A7S2GZQ1</accession>
<reference evidence="3" key="1">
    <citation type="submission" date="2021-01" db="EMBL/GenBank/DDBJ databases">
        <authorList>
            <person name="Corre E."/>
            <person name="Pelletier E."/>
            <person name="Niang G."/>
            <person name="Scheremetjew M."/>
            <person name="Finn R."/>
            <person name="Kale V."/>
            <person name="Holt S."/>
            <person name="Cochrane G."/>
            <person name="Meng A."/>
            <person name="Brown T."/>
            <person name="Cohen L."/>
        </authorList>
    </citation>
    <scope>NUCLEOTIDE SEQUENCE</scope>
    <source>
        <strain evidence="3">UTEX LB 985</strain>
    </source>
</reference>
<feature type="domain" description="EF-hand" evidence="2">
    <location>
        <begin position="171"/>
        <end position="206"/>
    </location>
</feature>
<dbReference type="InterPro" id="IPR002048">
    <property type="entry name" value="EF_hand_dom"/>
</dbReference>
<protein>
    <recommendedName>
        <fullName evidence="2">EF-hand domain-containing protein</fullName>
    </recommendedName>
</protein>
<feature type="region of interest" description="Disordered" evidence="1">
    <location>
        <begin position="117"/>
        <end position="161"/>
    </location>
</feature>
<name>A0A7S2GZQ1_9EUKA</name>